<gene>
    <name evidence="3" type="ORF">DBRI00130_LOCUS26676</name>
</gene>
<keyword evidence="2" id="KW-0812">Transmembrane</keyword>
<feature type="compositionally biased region" description="Low complexity" evidence="1">
    <location>
        <begin position="600"/>
        <end position="638"/>
    </location>
</feature>
<organism evidence="3">
    <name type="scientific">Ditylum brightwellii</name>
    <dbReference type="NCBI Taxonomy" id="49249"/>
    <lineage>
        <taxon>Eukaryota</taxon>
        <taxon>Sar</taxon>
        <taxon>Stramenopiles</taxon>
        <taxon>Ochrophyta</taxon>
        <taxon>Bacillariophyta</taxon>
        <taxon>Mediophyceae</taxon>
        <taxon>Lithodesmiophycidae</taxon>
        <taxon>Lithodesmiales</taxon>
        <taxon>Lithodesmiaceae</taxon>
        <taxon>Ditylum</taxon>
    </lineage>
</organism>
<evidence type="ECO:0000256" key="1">
    <source>
        <dbReference type="SAM" id="MobiDB-lite"/>
    </source>
</evidence>
<feature type="compositionally biased region" description="Low complexity" evidence="1">
    <location>
        <begin position="326"/>
        <end position="336"/>
    </location>
</feature>
<evidence type="ECO:0000313" key="3">
    <source>
        <dbReference type="EMBL" id="CAE4629615.1"/>
    </source>
</evidence>
<accession>A0A7S4VZK0</accession>
<proteinExistence type="predicted"/>
<name>A0A7S4VZK0_9STRA</name>
<dbReference type="PANTHER" id="PTHR36220">
    <property type="entry name" value="UNNAMED PRODUCT"/>
    <property type="match status" value="1"/>
</dbReference>
<feature type="compositionally biased region" description="Basic and acidic residues" evidence="1">
    <location>
        <begin position="213"/>
        <end position="229"/>
    </location>
</feature>
<dbReference type="PANTHER" id="PTHR36220:SF1">
    <property type="entry name" value="GAMMA TUBULIN COMPLEX COMPONENT C-TERMINAL DOMAIN-CONTAINING PROTEIN"/>
    <property type="match status" value="1"/>
</dbReference>
<feature type="compositionally biased region" description="Low complexity" evidence="1">
    <location>
        <begin position="503"/>
        <end position="516"/>
    </location>
</feature>
<feature type="compositionally biased region" description="Polar residues" evidence="1">
    <location>
        <begin position="295"/>
        <end position="306"/>
    </location>
</feature>
<dbReference type="SUPFAM" id="SSF82171">
    <property type="entry name" value="DPP6 N-terminal domain-like"/>
    <property type="match status" value="1"/>
</dbReference>
<protein>
    <submittedName>
        <fullName evidence="3">Uncharacterized protein</fullName>
    </submittedName>
</protein>
<feature type="compositionally biased region" description="Low complexity" evidence="1">
    <location>
        <begin position="649"/>
        <end position="665"/>
    </location>
</feature>
<feature type="compositionally biased region" description="Acidic residues" evidence="1">
    <location>
        <begin position="313"/>
        <end position="325"/>
    </location>
</feature>
<feature type="compositionally biased region" description="Low complexity" evidence="1">
    <location>
        <begin position="144"/>
        <end position="158"/>
    </location>
</feature>
<feature type="compositionally biased region" description="Low complexity" evidence="1">
    <location>
        <begin position="278"/>
        <end position="294"/>
    </location>
</feature>
<feature type="region of interest" description="Disordered" evidence="1">
    <location>
        <begin position="256"/>
        <end position="344"/>
    </location>
</feature>
<feature type="region of interest" description="Disordered" evidence="1">
    <location>
        <begin position="492"/>
        <end position="519"/>
    </location>
</feature>
<dbReference type="EMBL" id="HBNS01034098">
    <property type="protein sequence ID" value="CAE4629615.1"/>
    <property type="molecule type" value="Transcribed_RNA"/>
</dbReference>
<feature type="region of interest" description="Disordered" evidence="1">
    <location>
        <begin position="1"/>
        <end position="229"/>
    </location>
</feature>
<evidence type="ECO:0000256" key="2">
    <source>
        <dbReference type="SAM" id="Phobius"/>
    </source>
</evidence>
<feature type="transmembrane region" description="Helical" evidence="2">
    <location>
        <begin position="463"/>
        <end position="486"/>
    </location>
</feature>
<sequence>MKVPSPKQEQRPKTTEIKNIPILSLGKNAKNKMDTDDECDVTAPPSPPTPMTRPEAARPRKTYAVQSSAASCASYYSSSSSSSSSDESSGAFPIYSASRGDSSDESGAFPSVDDDDEEDLLPISAPLGHMTMPPPSSPVGSGGRSSSPTKTPSPSVPSYRAQGRQINASPSASPVPSPEGSIKKVTITKGVQRPDGGIGRTISADSSDDDIEEDRKSEQQRRRREEERISRLVVMAKQQQSFAAAWFAASSTGIEIVGPDGQAFQGGGRRGRPERIIGGRSASSASRSPSPARSDISNSSTISTKSEGPIDVDSGELWDTDDDDSSSCSSSSSSSSKKGIRKSLSDILGRSAKVKNKDDEPSGNIGSLAESLSARKSARSALSVHLGSRSVASSDSKSSRERVVRSVVPVTHDLERGVSGPSGMVLSGDHLFGDGDSDCTDHPSKEKWIDRPVECGRWKCSTFTILLLAIGTLIVVGVGAVVGIAMSDRDGGGNSSNMAIQGSTDTDVDSLSSSPTVALTLSPSIPTDLINVPTMLKESAPPSVSASPSAVLSGVPSSLPTVAPSLTSSTAPSLSSSATPSFIPTVLPTTSPSAVPSEIPSMSPSTSFPSTLPTSLPSASPSLSPSSTPTVQPSSAPSDQPSLSPSAVPTVSLAPSTSPSSSPTTFYRAQSYASIGDVLGNLSSFPIAENAFGDRTGGAAVLSKDGMVLAVSSDREDVRSGRVRVFRAVSSGRNLRQEIGDKRTRNLLSDVTWEPMGEPLAGRSRTDHFGIALGLSDDGSRLAVSEPGYDNGDAYNAGNVRVFHFNGTDWELVGNEIMCDVRADLAGSALALSGDGSRVAVGAYRNNQQTGRVKLYELNNSTGNWTDMGSPLEGTGKEHFGFSLSLNVDGSVVAIGAPLSDDGGYVQTFSWVDALGEWNDGPRMYNEAVNADIDDRFGFSVSLSADGNRCAVGAPRYGGDGFPLGGIAFVFEYTPPSETANARWDQIGEGLNGDGPVRLQLGYSVSLSPDGQFVALGSPGDESIQGRVFVYHWNGDVWDYTQPIVSDTPMDDFGFSVSLSLNATRIAIGRPSESRGVGHGLVSVYEFPV</sequence>
<reference evidence="3" key="1">
    <citation type="submission" date="2021-01" db="EMBL/GenBank/DDBJ databases">
        <authorList>
            <person name="Corre E."/>
            <person name="Pelletier E."/>
            <person name="Niang G."/>
            <person name="Scheremetjew M."/>
            <person name="Finn R."/>
            <person name="Kale V."/>
            <person name="Holt S."/>
            <person name="Cochrane G."/>
            <person name="Meng A."/>
            <person name="Brown T."/>
            <person name="Cohen L."/>
        </authorList>
    </citation>
    <scope>NUCLEOTIDE SEQUENCE</scope>
    <source>
        <strain evidence="3">GSO104</strain>
    </source>
</reference>
<feature type="region of interest" description="Disordered" evidence="1">
    <location>
        <begin position="556"/>
        <end position="665"/>
    </location>
</feature>
<dbReference type="InterPro" id="IPR013519">
    <property type="entry name" value="Int_alpha_beta-p"/>
</dbReference>
<feature type="compositionally biased region" description="Low complexity" evidence="1">
    <location>
        <begin position="67"/>
        <end position="89"/>
    </location>
</feature>
<feature type="compositionally biased region" description="Low complexity" evidence="1">
    <location>
        <begin position="556"/>
        <end position="581"/>
    </location>
</feature>
<keyword evidence="2" id="KW-0472">Membrane</keyword>
<dbReference type="SMART" id="SM00191">
    <property type="entry name" value="Int_alpha"/>
    <property type="match status" value="4"/>
</dbReference>
<dbReference type="AlphaFoldDB" id="A0A7S4VZK0"/>
<keyword evidence="2" id="KW-1133">Transmembrane helix</keyword>